<evidence type="ECO:0000256" key="1">
    <source>
        <dbReference type="ARBA" id="ARBA00004651"/>
    </source>
</evidence>
<feature type="domain" description="ABC transmembrane type-1" evidence="6">
    <location>
        <begin position="25"/>
        <end position="271"/>
    </location>
</feature>
<feature type="transmembrane region" description="Helical" evidence="5">
    <location>
        <begin position="213"/>
        <end position="233"/>
    </location>
</feature>
<evidence type="ECO:0000256" key="2">
    <source>
        <dbReference type="ARBA" id="ARBA00022692"/>
    </source>
</evidence>
<keyword evidence="2 5" id="KW-0812">Transmembrane</keyword>
<dbReference type="RefSeq" id="WP_233053146.1">
    <property type="nucleotide sequence ID" value="NZ_JAIMJA010000012.1"/>
</dbReference>
<dbReference type="InterPro" id="IPR011527">
    <property type="entry name" value="ABC1_TM_dom"/>
</dbReference>
<accession>A0ABS8WAX5</accession>
<sequence>MHEVKPFTIKALLGANKLLIGFTWALVLLENALIVLIPLFIGYAIDGLLQGDFHDFYVLSAILVLIVALVVARRIYDTRAFGTIRVNLGLSVAEKLAHLPISTRNARLDMSRELVDFLENDIPPLMTAIIQLVAALVILTSAHLGLGLSAIVAGILIIAAYGAAHSQFVTTNAALNNCKEQQVDVLEQGVSRSIHAYLQKINLKEIKLSDTEAIVFGLIFLLLFIFVLFNLWLATHSLTLTPGSIFTIVSYSLEFLDAAILLPITLQTWSRLSEIIQRLNTPAPIKVNGEIQ</sequence>
<dbReference type="SUPFAM" id="SSF90123">
    <property type="entry name" value="ABC transporter transmembrane region"/>
    <property type="match status" value="1"/>
</dbReference>
<comment type="subcellular location">
    <subcellularLocation>
        <location evidence="1">Cell membrane</location>
        <topology evidence="1">Multi-pass membrane protein</topology>
    </subcellularLocation>
</comment>
<evidence type="ECO:0000313" key="7">
    <source>
        <dbReference type="EMBL" id="MCE2595630.1"/>
    </source>
</evidence>
<dbReference type="Gene3D" id="1.20.1560.10">
    <property type="entry name" value="ABC transporter type 1, transmembrane domain"/>
    <property type="match status" value="1"/>
</dbReference>
<keyword evidence="3 5" id="KW-1133">Transmembrane helix</keyword>
<dbReference type="EMBL" id="JAIMJA010000012">
    <property type="protein sequence ID" value="MCE2595630.1"/>
    <property type="molecule type" value="Genomic_DNA"/>
</dbReference>
<dbReference type="PROSITE" id="PS50929">
    <property type="entry name" value="ABC_TM1F"/>
    <property type="match status" value="1"/>
</dbReference>
<dbReference type="InterPro" id="IPR036640">
    <property type="entry name" value="ABC1_TM_sf"/>
</dbReference>
<name>A0ABS8WAX5_9GAMM</name>
<feature type="transmembrane region" description="Helical" evidence="5">
    <location>
        <begin position="146"/>
        <end position="164"/>
    </location>
</feature>
<protein>
    <submittedName>
        <fullName evidence="7">ABC transporter six-transmembrane domain-containing protein</fullName>
    </submittedName>
</protein>
<gene>
    <name evidence="7" type="ORF">K6Y31_12450</name>
</gene>
<reference evidence="7 8" key="1">
    <citation type="journal article" date="2022" name="Environ. Microbiol. Rep.">
        <title>Eco-phylogenetic analyses reveal divergent evolution of vitamin B12 metabolism in the marine bacterial family 'Psychromonadaceae'.</title>
        <authorList>
            <person name="Jin X."/>
            <person name="Yang Y."/>
            <person name="Cao H."/>
            <person name="Gao B."/>
            <person name="Zhao Z."/>
        </authorList>
    </citation>
    <scope>NUCLEOTIDE SEQUENCE [LARGE SCALE GENOMIC DNA]</scope>
    <source>
        <strain evidence="7 8">MKS20</strain>
    </source>
</reference>
<evidence type="ECO:0000313" key="8">
    <source>
        <dbReference type="Proteomes" id="UP001201273"/>
    </source>
</evidence>
<evidence type="ECO:0000256" key="4">
    <source>
        <dbReference type="ARBA" id="ARBA00023136"/>
    </source>
</evidence>
<proteinExistence type="predicted"/>
<dbReference type="Proteomes" id="UP001201273">
    <property type="component" value="Unassembled WGS sequence"/>
</dbReference>
<evidence type="ECO:0000259" key="6">
    <source>
        <dbReference type="PROSITE" id="PS50929"/>
    </source>
</evidence>
<evidence type="ECO:0000256" key="3">
    <source>
        <dbReference type="ARBA" id="ARBA00022989"/>
    </source>
</evidence>
<feature type="transmembrane region" description="Helical" evidence="5">
    <location>
        <begin position="21"/>
        <end position="45"/>
    </location>
</feature>
<dbReference type="Pfam" id="PF13748">
    <property type="entry name" value="ABC_membrane_3"/>
    <property type="match status" value="1"/>
</dbReference>
<keyword evidence="4 5" id="KW-0472">Membrane</keyword>
<keyword evidence="8" id="KW-1185">Reference proteome</keyword>
<evidence type="ECO:0000256" key="5">
    <source>
        <dbReference type="SAM" id="Phobius"/>
    </source>
</evidence>
<comment type="caution">
    <text evidence="7">The sequence shown here is derived from an EMBL/GenBank/DDBJ whole genome shotgun (WGS) entry which is preliminary data.</text>
</comment>
<organism evidence="7 8">
    <name type="scientific">Motilimonas cestriensis</name>
    <dbReference type="NCBI Taxonomy" id="2742685"/>
    <lineage>
        <taxon>Bacteria</taxon>
        <taxon>Pseudomonadati</taxon>
        <taxon>Pseudomonadota</taxon>
        <taxon>Gammaproteobacteria</taxon>
        <taxon>Alteromonadales</taxon>
        <taxon>Alteromonadales genera incertae sedis</taxon>
        <taxon>Motilimonas</taxon>
    </lineage>
</organism>
<feature type="transmembrane region" description="Helical" evidence="5">
    <location>
        <begin position="57"/>
        <end position="76"/>
    </location>
</feature>